<sequence>MSQVRKNDHNLMKVLLGPVISEKATMVAEKNEQVVFQVARDANKSDVKQAVELLFKVQVDSVQIVNQKGKPKRYGRFEGRRDHTKKAYVNLKPGQEINFEAEAN</sequence>
<evidence type="ECO:0000256" key="5">
    <source>
        <dbReference type="ARBA" id="ARBA00023274"/>
    </source>
</evidence>
<keyword evidence="3 6" id="KW-0694">RNA-binding</keyword>
<dbReference type="NCBIfam" id="NF004359">
    <property type="entry name" value="PRK05738.1-3"/>
    <property type="match status" value="1"/>
</dbReference>
<keyword evidence="5 6" id="KW-0687">Ribonucleoprotein</keyword>
<dbReference type="GO" id="GO:1990904">
    <property type="term" value="C:ribonucleoprotein complex"/>
    <property type="evidence" value="ECO:0007669"/>
    <property type="project" value="UniProtKB-KW"/>
</dbReference>
<name>A0A191UCR4_9BURK</name>
<gene>
    <name evidence="6" type="primary">rplW</name>
    <name evidence="7" type="ORF">A8O14_00315</name>
</gene>
<dbReference type="FunFam" id="3.30.70.330:FF:000001">
    <property type="entry name" value="50S ribosomal protein L23"/>
    <property type="match status" value="1"/>
</dbReference>
<dbReference type="Gene3D" id="3.30.70.330">
    <property type="match status" value="1"/>
</dbReference>
<dbReference type="GeneID" id="66831398"/>
<evidence type="ECO:0000256" key="3">
    <source>
        <dbReference type="ARBA" id="ARBA00022884"/>
    </source>
</evidence>
<dbReference type="OrthoDB" id="9793353at2"/>
<evidence type="ECO:0000256" key="1">
    <source>
        <dbReference type="ARBA" id="ARBA00006700"/>
    </source>
</evidence>
<organism evidence="7 8">
    <name type="scientific">Polynucleobacter wuianus</name>
    <dbReference type="NCBI Taxonomy" id="1743168"/>
    <lineage>
        <taxon>Bacteria</taxon>
        <taxon>Pseudomonadati</taxon>
        <taxon>Pseudomonadota</taxon>
        <taxon>Betaproteobacteria</taxon>
        <taxon>Burkholderiales</taxon>
        <taxon>Burkholderiaceae</taxon>
        <taxon>Polynucleobacter</taxon>
    </lineage>
</organism>
<reference evidence="8" key="1">
    <citation type="submission" date="2016-05" db="EMBL/GenBank/DDBJ databases">
        <title>Polynucleobacter sp. QLW-P1FAT50C-4 genome.</title>
        <authorList>
            <person name="Hahn M.W."/>
        </authorList>
    </citation>
    <scope>NUCLEOTIDE SEQUENCE [LARGE SCALE GENOMIC DNA]</scope>
    <source>
        <strain evidence="8">QLW-P1FAT50C-4</strain>
    </source>
</reference>
<dbReference type="HAMAP" id="MF_01369_B">
    <property type="entry name" value="Ribosomal_uL23_B"/>
    <property type="match status" value="1"/>
</dbReference>
<evidence type="ECO:0000313" key="7">
    <source>
        <dbReference type="EMBL" id="ANI98676.1"/>
    </source>
</evidence>
<evidence type="ECO:0000313" key="8">
    <source>
        <dbReference type="Proteomes" id="UP000078463"/>
    </source>
</evidence>
<dbReference type="STRING" id="1743168.A8O14_00315"/>
<keyword evidence="2 6" id="KW-0699">rRNA-binding</keyword>
<dbReference type="GO" id="GO:0005840">
    <property type="term" value="C:ribosome"/>
    <property type="evidence" value="ECO:0007669"/>
    <property type="project" value="UniProtKB-KW"/>
</dbReference>
<protein>
    <recommendedName>
        <fullName evidence="6">Large ribosomal subunit protein uL23</fullName>
    </recommendedName>
</protein>
<comment type="function">
    <text evidence="6">One of the early assembly proteins it binds 23S rRNA. One of the proteins that surrounds the polypeptide exit tunnel on the outside of the ribosome. Forms the main docking site for trigger factor binding to the ribosome.</text>
</comment>
<dbReference type="InterPro" id="IPR013025">
    <property type="entry name" value="Ribosomal_uL23-like"/>
</dbReference>
<dbReference type="AlphaFoldDB" id="A0A191UCR4"/>
<dbReference type="PANTHER" id="PTHR11620">
    <property type="entry name" value="60S RIBOSOMAL PROTEIN L23A"/>
    <property type="match status" value="1"/>
</dbReference>
<dbReference type="EMBL" id="CP015922">
    <property type="protein sequence ID" value="ANI98676.1"/>
    <property type="molecule type" value="Genomic_DNA"/>
</dbReference>
<comment type="subunit">
    <text evidence="6">Part of the 50S ribosomal subunit. Contacts protein L29, and trigger factor when it is bound to the ribosome.</text>
</comment>
<proteinExistence type="inferred from homology"/>
<dbReference type="NCBIfam" id="NF004363">
    <property type="entry name" value="PRK05738.2-4"/>
    <property type="match status" value="1"/>
</dbReference>
<evidence type="ECO:0000256" key="2">
    <source>
        <dbReference type="ARBA" id="ARBA00022730"/>
    </source>
</evidence>
<comment type="similarity">
    <text evidence="1 6">Belongs to the universal ribosomal protein uL23 family.</text>
</comment>
<dbReference type="Pfam" id="PF00276">
    <property type="entry name" value="Ribosomal_L23"/>
    <property type="match status" value="1"/>
</dbReference>
<dbReference type="SUPFAM" id="SSF54189">
    <property type="entry name" value="Ribosomal proteins S24e, L23 and L15e"/>
    <property type="match status" value="1"/>
</dbReference>
<dbReference type="RefSeq" id="WP_068947693.1">
    <property type="nucleotide sequence ID" value="NZ_CP015922.1"/>
</dbReference>
<evidence type="ECO:0000256" key="6">
    <source>
        <dbReference type="HAMAP-Rule" id="MF_01369"/>
    </source>
</evidence>
<accession>A0A191UCR4</accession>
<evidence type="ECO:0000256" key="4">
    <source>
        <dbReference type="ARBA" id="ARBA00022980"/>
    </source>
</evidence>
<dbReference type="Proteomes" id="UP000078463">
    <property type="component" value="Chromosome"/>
</dbReference>
<dbReference type="GO" id="GO:0006412">
    <property type="term" value="P:translation"/>
    <property type="evidence" value="ECO:0007669"/>
    <property type="project" value="UniProtKB-UniRule"/>
</dbReference>
<dbReference type="InterPro" id="IPR012678">
    <property type="entry name" value="Ribosomal_uL23/eL15/eS24_sf"/>
</dbReference>
<dbReference type="GO" id="GO:0003735">
    <property type="term" value="F:structural constituent of ribosome"/>
    <property type="evidence" value="ECO:0007669"/>
    <property type="project" value="InterPro"/>
</dbReference>
<keyword evidence="8" id="KW-1185">Reference proteome</keyword>
<dbReference type="KEGG" id="pwu:A8O14_00315"/>
<dbReference type="InterPro" id="IPR012677">
    <property type="entry name" value="Nucleotide-bd_a/b_plait_sf"/>
</dbReference>
<dbReference type="GO" id="GO:0019843">
    <property type="term" value="F:rRNA binding"/>
    <property type="evidence" value="ECO:0007669"/>
    <property type="project" value="UniProtKB-UniRule"/>
</dbReference>
<keyword evidence="4 6" id="KW-0689">Ribosomal protein</keyword>